<dbReference type="InterPro" id="IPR036916">
    <property type="entry name" value="Sda_sf"/>
</dbReference>
<keyword evidence="1" id="KW-0649">Protein kinase inhibitor</keyword>
<dbReference type="SUPFAM" id="SSF100985">
    <property type="entry name" value="Sporulation inhibitor Sda"/>
    <property type="match status" value="1"/>
</dbReference>
<gene>
    <name evidence="1" type="primary">sda</name>
    <name evidence="1" type="ORF">RWE15_19275</name>
</gene>
<proteinExistence type="predicted"/>
<dbReference type="Pfam" id="PF08970">
    <property type="entry name" value="Sda"/>
    <property type="match status" value="1"/>
</dbReference>
<comment type="caution">
    <text evidence="1">The sequence shown here is derived from an EMBL/GenBank/DDBJ whole genome shotgun (WGS) entry which is preliminary data.</text>
</comment>
<dbReference type="GO" id="GO:0004860">
    <property type="term" value="F:protein kinase inhibitor activity"/>
    <property type="evidence" value="ECO:0007669"/>
    <property type="project" value="UniProtKB-KW"/>
</dbReference>
<keyword evidence="2" id="KW-1185">Reference proteome</keyword>
<dbReference type="Gene3D" id="1.10.287.1100">
    <property type="entry name" value="Sporulation inhibitor A"/>
    <property type="match status" value="1"/>
</dbReference>
<reference evidence="1 2" key="1">
    <citation type="submission" date="2023-10" db="EMBL/GenBank/DDBJ databases">
        <title>Virgibacillus halophilus 5B73C genome.</title>
        <authorList>
            <person name="Miliotis G."/>
            <person name="Sengupta P."/>
            <person name="Hameed A."/>
            <person name="Chuvochina M."/>
            <person name="Mcdonagh F."/>
            <person name="Simpson A.C."/>
            <person name="Singh N.K."/>
            <person name="Rekha P.D."/>
            <person name="Raman K."/>
            <person name="Hugenholtz P."/>
            <person name="Venkateswaran K."/>
        </authorList>
    </citation>
    <scope>NUCLEOTIDE SEQUENCE [LARGE SCALE GENOMIC DNA]</scope>
    <source>
        <strain evidence="1 2">5B73C</strain>
    </source>
</reference>
<dbReference type="RefSeq" id="WP_390352660.1">
    <property type="nucleotide sequence ID" value="NZ_JBHUIZ010000003.1"/>
</dbReference>
<evidence type="ECO:0000313" key="1">
    <source>
        <dbReference type="EMBL" id="MDY0396112.1"/>
    </source>
</evidence>
<sequence>MSAMKSMPDKLLVLTYNKAKELKLDNEFLLLLKNEILNRSI</sequence>
<name>A0ABU5CBR8_9BACI</name>
<organism evidence="1 2">
    <name type="scientific">Tigheibacillus halophilus</name>
    <dbReference type="NCBI Taxonomy" id="361280"/>
    <lineage>
        <taxon>Bacteria</taxon>
        <taxon>Bacillati</taxon>
        <taxon>Bacillota</taxon>
        <taxon>Bacilli</taxon>
        <taxon>Bacillales</taxon>
        <taxon>Bacillaceae</taxon>
        <taxon>Tigheibacillus</taxon>
    </lineage>
</organism>
<accession>A0ABU5CBR8</accession>
<evidence type="ECO:0000313" key="2">
    <source>
        <dbReference type="Proteomes" id="UP001281447"/>
    </source>
</evidence>
<dbReference type="InterPro" id="IPR015064">
    <property type="entry name" value="Sda"/>
</dbReference>
<dbReference type="Proteomes" id="UP001281447">
    <property type="component" value="Unassembled WGS sequence"/>
</dbReference>
<dbReference type="EMBL" id="JAWDIP010000004">
    <property type="protein sequence ID" value="MDY0396112.1"/>
    <property type="molecule type" value="Genomic_DNA"/>
</dbReference>
<protein>
    <submittedName>
        <fullName evidence="1">Sporulation histidine kinase inhibitor Sda</fullName>
    </submittedName>
</protein>